<keyword evidence="2" id="KW-0507">mRNA processing</keyword>
<evidence type="ECO:0000256" key="1">
    <source>
        <dbReference type="ARBA" id="ARBA00006644"/>
    </source>
</evidence>
<evidence type="ECO:0000256" key="3">
    <source>
        <dbReference type="ARBA" id="ARBA00023187"/>
    </source>
</evidence>
<evidence type="ECO:0000256" key="4">
    <source>
        <dbReference type="SAM" id="MobiDB-lite"/>
    </source>
</evidence>
<dbReference type="Pfam" id="PF04889">
    <property type="entry name" value="Cwf_Cwc_15"/>
    <property type="match status" value="1"/>
</dbReference>
<dbReference type="WBParaSite" id="SVE_0072000.1">
    <property type="protein sequence ID" value="SVE_0072000.1"/>
    <property type="gene ID" value="SVE_0072000"/>
</dbReference>
<dbReference type="GO" id="GO:0003723">
    <property type="term" value="F:RNA binding"/>
    <property type="evidence" value="ECO:0007669"/>
    <property type="project" value="TreeGrafter"/>
</dbReference>
<feature type="region of interest" description="Disordered" evidence="4">
    <location>
        <begin position="1"/>
        <end position="198"/>
    </location>
</feature>
<dbReference type="PANTHER" id="PTHR12718:SF2">
    <property type="entry name" value="SPLICEOSOME-ASSOCIATED PROTEIN CWC15 HOMOLOG"/>
    <property type="match status" value="1"/>
</dbReference>
<keyword evidence="5" id="KW-1185">Reference proteome</keyword>
<feature type="compositionally biased region" description="Basic and acidic residues" evidence="4">
    <location>
        <begin position="107"/>
        <end position="119"/>
    </location>
</feature>
<dbReference type="GO" id="GO:0045292">
    <property type="term" value="P:mRNA cis splicing, via spliceosome"/>
    <property type="evidence" value="ECO:0007669"/>
    <property type="project" value="TreeGrafter"/>
</dbReference>
<evidence type="ECO:0000313" key="6">
    <source>
        <dbReference type="WBParaSite" id="SVE_0072000.1"/>
    </source>
</evidence>
<feature type="compositionally biased region" description="Acidic residues" evidence="4">
    <location>
        <begin position="120"/>
        <end position="146"/>
    </location>
</feature>
<protein>
    <submittedName>
        <fullName evidence="6">Protein CWC15 homolog (inferred by orthology to a C. elegans protein)</fullName>
    </submittedName>
</protein>
<dbReference type="Proteomes" id="UP000035680">
    <property type="component" value="Unassembled WGS sequence"/>
</dbReference>
<name>A0A0K0EW21_STRVS</name>
<evidence type="ECO:0000256" key="2">
    <source>
        <dbReference type="ARBA" id="ARBA00022664"/>
    </source>
</evidence>
<reference evidence="6" key="2">
    <citation type="submission" date="2015-08" db="UniProtKB">
        <authorList>
            <consortium name="WormBaseParasite"/>
        </authorList>
    </citation>
    <scope>IDENTIFICATION</scope>
</reference>
<accession>A0A0K0EW21</accession>
<proteinExistence type="inferred from homology"/>
<evidence type="ECO:0000313" key="5">
    <source>
        <dbReference type="Proteomes" id="UP000035680"/>
    </source>
</evidence>
<dbReference type="AlphaFoldDB" id="A0A0K0EW21"/>
<dbReference type="PANTHER" id="PTHR12718">
    <property type="entry name" value="CELL CYCLE CONTROL PROTEIN CWF15"/>
    <property type="match status" value="1"/>
</dbReference>
<organism evidence="5 6">
    <name type="scientific">Strongyloides venezuelensis</name>
    <name type="common">Threadworm</name>
    <dbReference type="NCBI Taxonomy" id="75913"/>
    <lineage>
        <taxon>Eukaryota</taxon>
        <taxon>Metazoa</taxon>
        <taxon>Ecdysozoa</taxon>
        <taxon>Nematoda</taxon>
        <taxon>Chromadorea</taxon>
        <taxon>Rhabditida</taxon>
        <taxon>Tylenchina</taxon>
        <taxon>Panagrolaimomorpha</taxon>
        <taxon>Strongyloidoidea</taxon>
        <taxon>Strongyloididae</taxon>
        <taxon>Strongyloides</taxon>
    </lineage>
</organism>
<dbReference type="GO" id="GO:0071013">
    <property type="term" value="C:catalytic step 2 spliceosome"/>
    <property type="evidence" value="ECO:0007669"/>
    <property type="project" value="TreeGrafter"/>
</dbReference>
<sequence length="246" mass="28028">MTTAHRPTFDPARGGTGRGETDYGKLSQQFSSKDMPSHTVLKYRHDQQKPSDKLTKKDLLKDLEEREVSAKKGTKRIEGVPDISSTGIETTSKRSKFDSDDEEDKNEESTKSKFDKTNDSDDEGGSSESSEDDSDNSDSEDDDEALLAELARIKKERAEQKAKEEAEKAAEEEKIRSENLLKGNPLLNMDPSSKKTSFKVQRRWDDDVVFKNCAKGQDDKNKRENTFINDTIRSAFHRKFMDRYIK</sequence>
<keyword evidence="3" id="KW-0508">mRNA splicing</keyword>
<dbReference type="InterPro" id="IPR006973">
    <property type="entry name" value="Cwf_Cwc_15"/>
</dbReference>
<feature type="compositionally biased region" description="Basic and acidic residues" evidence="4">
    <location>
        <begin position="43"/>
        <end position="79"/>
    </location>
</feature>
<comment type="similarity">
    <text evidence="1">Belongs to the CWC15 family.</text>
</comment>
<feature type="compositionally biased region" description="Basic and acidic residues" evidence="4">
    <location>
        <begin position="151"/>
        <end position="179"/>
    </location>
</feature>
<reference evidence="5" key="1">
    <citation type="submission" date="2014-07" db="EMBL/GenBank/DDBJ databases">
        <authorList>
            <person name="Martin A.A"/>
            <person name="De Silva N."/>
        </authorList>
    </citation>
    <scope>NUCLEOTIDE SEQUENCE</scope>
</reference>
<dbReference type="STRING" id="75913.A0A0K0EW21"/>